<dbReference type="GO" id="GO:0015990">
    <property type="term" value="P:electron transport coupled proton transport"/>
    <property type="evidence" value="ECO:0007669"/>
    <property type="project" value="TreeGrafter"/>
</dbReference>
<dbReference type="PANTHER" id="PTHR42829:SF2">
    <property type="entry name" value="NADH-UBIQUINONE OXIDOREDUCTASE CHAIN 5"/>
    <property type="match status" value="1"/>
</dbReference>
<dbReference type="GO" id="GO:0042773">
    <property type="term" value="P:ATP synthesis coupled electron transport"/>
    <property type="evidence" value="ECO:0007669"/>
    <property type="project" value="InterPro"/>
</dbReference>
<dbReference type="OrthoDB" id="2686308at2759"/>
<dbReference type="GO" id="GO:0008137">
    <property type="term" value="F:NADH dehydrogenase (ubiquinone) activity"/>
    <property type="evidence" value="ECO:0007669"/>
    <property type="project" value="InterPro"/>
</dbReference>
<organism evidence="6 7">
    <name type="scientific">Neolecta irregularis (strain DAH-3)</name>
    <dbReference type="NCBI Taxonomy" id="1198029"/>
    <lineage>
        <taxon>Eukaryota</taxon>
        <taxon>Fungi</taxon>
        <taxon>Dikarya</taxon>
        <taxon>Ascomycota</taxon>
        <taxon>Taphrinomycotina</taxon>
        <taxon>Neolectales</taxon>
        <taxon>Neolectaceae</taxon>
        <taxon>Neolecta</taxon>
    </lineage>
</organism>
<feature type="domain" description="NADH:quinone oxidoreductase/Mrp antiporter transmembrane" evidence="5">
    <location>
        <begin position="1"/>
        <end position="54"/>
    </location>
</feature>
<evidence type="ECO:0000259" key="5">
    <source>
        <dbReference type="Pfam" id="PF00361"/>
    </source>
</evidence>
<name>A0A1U7LGF0_NEOID</name>
<accession>A0A1U7LGF0</accession>
<keyword evidence="7" id="KW-1185">Reference proteome</keyword>
<evidence type="ECO:0000256" key="1">
    <source>
        <dbReference type="ARBA" id="ARBA00004141"/>
    </source>
</evidence>
<geneLocation type="mitochondrion" evidence="6"/>
<dbReference type="InterPro" id="IPR003945">
    <property type="entry name" value="NU5C-like"/>
</dbReference>
<reference evidence="6 7" key="1">
    <citation type="submission" date="2016-04" db="EMBL/GenBank/DDBJ databases">
        <title>Evolutionary innovation and constraint leading to complex multicellularity in the Ascomycota.</title>
        <authorList>
            <person name="Cisse O."/>
            <person name="Nguyen A."/>
            <person name="Hewitt D.A."/>
            <person name="Jedd G."/>
            <person name="Stajich J.E."/>
        </authorList>
    </citation>
    <scope>NUCLEOTIDE SEQUENCE [LARGE SCALE GENOMIC DNA]</scope>
    <source>
        <strain evidence="6 7">DAH-3</strain>
    </source>
</reference>
<gene>
    <name evidence="6" type="primary">nad5</name>
    <name evidence="6" type="ORF">NEOLI_006006</name>
</gene>
<evidence type="ECO:0000256" key="3">
    <source>
        <dbReference type="ARBA" id="ARBA00022989"/>
    </source>
</evidence>
<comment type="caution">
    <text evidence="6">The sequence shown here is derived from an EMBL/GenBank/DDBJ whole genome shotgun (WGS) entry which is preliminary data.</text>
</comment>
<dbReference type="GO" id="GO:0016020">
    <property type="term" value="C:membrane"/>
    <property type="evidence" value="ECO:0007669"/>
    <property type="project" value="UniProtKB-SubCell"/>
</dbReference>
<dbReference type="Proteomes" id="UP000186594">
    <property type="component" value="Unassembled WGS sequence"/>
</dbReference>
<keyword evidence="3" id="KW-1133">Transmembrane helix</keyword>
<dbReference type="EMBL" id="LXFE01004492">
    <property type="protein sequence ID" value="OLL21622.1"/>
    <property type="molecule type" value="Genomic_DNA"/>
</dbReference>
<dbReference type="AlphaFoldDB" id="A0A1U7LGF0"/>
<proteinExistence type="predicted"/>
<protein>
    <submittedName>
        <fullName evidence="6">NADH dehydrogenase subunit 5</fullName>
    </submittedName>
</protein>
<evidence type="ECO:0000313" key="7">
    <source>
        <dbReference type="Proteomes" id="UP000186594"/>
    </source>
</evidence>
<dbReference type="Pfam" id="PF00361">
    <property type="entry name" value="Proton_antipo_M"/>
    <property type="match status" value="1"/>
</dbReference>
<evidence type="ECO:0000313" key="6">
    <source>
        <dbReference type="EMBL" id="OLL21622.1"/>
    </source>
</evidence>
<evidence type="ECO:0000256" key="4">
    <source>
        <dbReference type="ARBA" id="ARBA00023136"/>
    </source>
</evidence>
<comment type="subcellular location">
    <subcellularLocation>
        <location evidence="1">Membrane</location>
        <topology evidence="1">Multi-pass membrane protein</topology>
    </subcellularLocation>
</comment>
<sequence length="62" mass="6834">MRSSPLLEYSSTVLLICLWVGAITALFAATTGLFQNDIKAIIAYSTCSQLGMLIYSDRIKFI</sequence>
<keyword evidence="4" id="KW-0472">Membrane</keyword>
<dbReference type="InterPro" id="IPR001750">
    <property type="entry name" value="ND/Mrp_TM"/>
</dbReference>
<keyword evidence="2" id="KW-0812">Transmembrane</keyword>
<keyword evidence="6" id="KW-0496">Mitochondrion</keyword>
<dbReference type="STRING" id="1198029.A0A1U7LGF0"/>
<dbReference type="GO" id="GO:0003954">
    <property type="term" value="F:NADH dehydrogenase activity"/>
    <property type="evidence" value="ECO:0007669"/>
    <property type="project" value="TreeGrafter"/>
</dbReference>
<dbReference type="PANTHER" id="PTHR42829">
    <property type="entry name" value="NADH-UBIQUINONE OXIDOREDUCTASE CHAIN 5"/>
    <property type="match status" value="1"/>
</dbReference>
<evidence type="ECO:0000256" key="2">
    <source>
        <dbReference type="ARBA" id="ARBA00022692"/>
    </source>
</evidence>